<dbReference type="RefSeq" id="WP_255045126.1">
    <property type="nucleotide sequence ID" value="NZ_JANEYT010000105.1"/>
</dbReference>
<sequence>MAFLYGVLLIIGITVGGLWCNFTAARYKFTLLPCASLPGGIILAFTGFWEAIYYAAGALLGIIIVVFWDHPKVNEWLKQI</sequence>
<keyword evidence="1" id="KW-0472">Membrane</keyword>
<feature type="transmembrane region" description="Helical" evidence="1">
    <location>
        <begin position="6"/>
        <end position="22"/>
    </location>
</feature>
<evidence type="ECO:0000256" key="1">
    <source>
        <dbReference type="SAM" id="Phobius"/>
    </source>
</evidence>
<evidence type="ECO:0000313" key="3">
    <source>
        <dbReference type="Proteomes" id="UP001524460"/>
    </source>
</evidence>
<evidence type="ECO:0008006" key="4">
    <source>
        <dbReference type="Google" id="ProtNLM"/>
    </source>
</evidence>
<proteinExistence type="predicted"/>
<keyword evidence="1" id="KW-1133">Transmembrane helix</keyword>
<dbReference type="Proteomes" id="UP001524460">
    <property type="component" value="Unassembled WGS sequence"/>
</dbReference>
<comment type="caution">
    <text evidence="2">The sequence shown here is derived from an EMBL/GenBank/DDBJ whole genome shotgun (WGS) entry which is preliminary data.</text>
</comment>
<reference evidence="2 3" key="1">
    <citation type="submission" date="2022-07" db="EMBL/GenBank/DDBJ databases">
        <title>Photobacterium pectinilyticum sp. nov., a marine bacterium isolated from surface seawater of Qingdao offshore.</title>
        <authorList>
            <person name="Wang X."/>
        </authorList>
    </citation>
    <scope>NUCLEOTIDE SEQUENCE [LARGE SCALE GENOMIC DNA]</scope>
    <source>
        <strain evidence="2 3">ZSDE20</strain>
    </source>
</reference>
<evidence type="ECO:0000313" key="2">
    <source>
        <dbReference type="EMBL" id="MCQ1061028.1"/>
    </source>
</evidence>
<name>A0ABT1N8H9_9GAMM</name>
<gene>
    <name evidence="2" type="ORF">NHN17_23590</name>
</gene>
<keyword evidence="3" id="KW-1185">Reference proteome</keyword>
<dbReference type="EMBL" id="JANEYT010000105">
    <property type="protein sequence ID" value="MCQ1061028.1"/>
    <property type="molecule type" value="Genomic_DNA"/>
</dbReference>
<organism evidence="2 3">
    <name type="scientific">Photobacterium pectinilyticum</name>
    <dbReference type="NCBI Taxonomy" id="2906793"/>
    <lineage>
        <taxon>Bacteria</taxon>
        <taxon>Pseudomonadati</taxon>
        <taxon>Pseudomonadota</taxon>
        <taxon>Gammaproteobacteria</taxon>
        <taxon>Vibrionales</taxon>
        <taxon>Vibrionaceae</taxon>
        <taxon>Photobacterium</taxon>
    </lineage>
</organism>
<accession>A0ABT1N8H9</accession>
<protein>
    <recommendedName>
        <fullName evidence="4">Permease</fullName>
    </recommendedName>
</protein>
<feature type="transmembrane region" description="Helical" evidence="1">
    <location>
        <begin position="51"/>
        <end position="68"/>
    </location>
</feature>
<keyword evidence="1" id="KW-0812">Transmembrane</keyword>